<dbReference type="GO" id="GO:0016020">
    <property type="term" value="C:membrane"/>
    <property type="evidence" value="ECO:0007669"/>
    <property type="project" value="InterPro"/>
</dbReference>
<dbReference type="Pfam" id="PF01478">
    <property type="entry name" value="Peptidase_A24"/>
    <property type="match status" value="1"/>
</dbReference>
<feature type="domain" description="Prepilin type IV endopeptidase peptidase" evidence="2">
    <location>
        <begin position="13"/>
        <end position="113"/>
    </location>
</feature>
<evidence type="ECO:0000256" key="1">
    <source>
        <dbReference type="SAM" id="Phobius"/>
    </source>
</evidence>
<keyword evidence="1" id="KW-0812">Transmembrane</keyword>
<evidence type="ECO:0000313" key="3">
    <source>
        <dbReference type="EMBL" id="RIE00897.1"/>
    </source>
</evidence>
<dbReference type="EMBL" id="QXJM01000042">
    <property type="protein sequence ID" value="RIE00897.1"/>
    <property type="molecule type" value="Genomic_DNA"/>
</dbReference>
<dbReference type="InterPro" id="IPR000045">
    <property type="entry name" value="Prepilin_IV_endopep_pep"/>
</dbReference>
<keyword evidence="1" id="KW-0472">Membrane</keyword>
<comment type="caution">
    <text evidence="3">The sequence shown here is derived from an EMBL/GenBank/DDBJ whole genome shotgun (WGS) entry which is preliminary data.</text>
</comment>
<keyword evidence="1" id="KW-1133">Transmembrane helix</keyword>
<sequence length="163" mass="17300">MSRMNEIEWGAAAMLLFAAAWTDLTTMRIPNALNAGFAVAGLLYQGIVDGSVGLGYAIFGALAGMLPLGLLLLLKGMGGGDVKWFGAFGIWAGAGITLQLVVWSILIAGVIAVAVALMKAPLIKRMARKIPWPWGEHPTAVARGVKFRSCWQLCRLSGSLDSR</sequence>
<reference evidence="3 4" key="1">
    <citation type="submission" date="2018-09" db="EMBL/GenBank/DDBJ databases">
        <title>Cohnella cavernae sp. nov., isolated from a karst cave.</title>
        <authorList>
            <person name="Zhu H."/>
        </authorList>
    </citation>
    <scope>NUCLEOTIDE SEQUENCE [LARGE SCALE GENOMIC DNA]</scope>
    <source>
        <strain evidence="3 4">K2E09-144</strain>
    </source>
</reference>
<dbReference type="AlphaFoldDB" id="A0A398CM12"/>
<dbReference type="GO" id="GO:0004190">
    <property type="term" value="F:aspartic-type endopeptidase activity"/>
    <property type="evidence" value="ECO:0007669"/>
    <property type="project" value="InterPro"/>
</dbReference>
<evidence type="ECO:0000313" key="4">
    <source>
        <dbReference type="Proteomes" id="UP000266340"/>
    </source>
</evidence>
<evidence type="ECO:0000259" key="2">
    <source>
        <dbReference type="Pfam" id="PF01478"/>
    </source>
</evidence>
<protein>
    <submittedName>
        <fullName evidence="3">Prepilin peptidase</fullName>
    </submittedName>
</protein>
<feature type="transmembrane region" description="Helical" evidence="1">
    <location>
        <begin position="94"/>
        <end position="118"/>
    </location>
</feature>
<dbReference type="Proteomes" id="UP000266340">
    <property type="component" value="Unassembled WGS sequence"/>
</dbReference>
<feature type="transmembrane region" description="Helical" evidence="1">
    <location>
        <begin position="55"/>
        <end position="74"/>
    </location>
</feature>
<proteinExistence type="predicted"/>
<keyword evidence="4" id="KW-1185">Reference proteome</keyword>
<dbReference type="Gene3D" id="1.20.120.1220">
    <property type="match status" value="1"/>
</dbReference>
<accession>A0A398CM12</accession>
<name>A0A398CM12_9BACL</name>
<gene>
    <name evidence="3" type="ORF">D3H35_25320</name>
</gene>
<organism evidence="3 4">
    <name type="scientific">Cohnella faecalis</name>
    <dbReference type="NCBI Taxonomy" id="2315694"/>
    <lineage>
        <taxon>Bacteria</taxon>
        <taxon>Bacillati</taxon>
        <taxon>Bacillota</taxon>
        <taxon>Bacilli</taxon>
        <taxon>Bacillales</taxon>
        <taxon>Paenibacillaceae</taxon>
        <taxon>Cohnella</taxon>
    </lineage>
</organism>